<evidence type="ECO:0000256" key="1">
    <source>
        <dbReference type="SAM" id="Phobius"/>
    </source>
</evidence>
<feature type="transmembrane region" description="Helical" evidence="1">
    <location>
        <begin position="149"/>
        <end position="168"/>
    </location>
</feature>
<feature type="transmembrane region" description="Helical" evidence="1">
    <location>
        <begin position="6"/>
        <end position="27"/>
    </location>
</feature>
<evidence type="ECO:0000313" key="3">
    <source>
        <dbReference type="Proteomes" id="UP000317257"/>
    </source>
</evidence>
<keyword evidence="1" id="KW-1133">Transmembrane helix</keyword>
<protein>
    <submittedName>
        <fullName evidence="2">Uncharacterized protein</fullName>
    </submittedName>
</protein>
<dbReference type="AlphaFoldDB" id="A0A5C6G6T4"/>
<name>A0A5C6G6T4_METRR</name>
<dbReference type="EMBL" id="SBHS01000034">
    <property type="protein sequence ID" value="TWU72001.1"/>
    <property type="molecule type" value="Genomic_DNA"/>
</dbReference>
<organism evidence="2 3">
    <name type="scientific">Metarhizium rileyi (strain RCEF 4871)</name>
    <name type="common">Nomuraea rileyi</name>
    <dbReference type="NCBI Taxonomy" id="1649241"/>
    <lineage>
        <taxon>Eukaryota</taxon>
        <taxon>Fungi</taxon>
        <taxon>Dikarya</taxon>
        <taxon>Ascomycota</taxon>
        <taxon>Pezizomycotina</taxon>
        <taxon>Sordariomycetes</taxon>
        <taxon>Hypocreomycetidae</taxon>
        <taxon>Hypocreales</taxon>
        <taxon>Clavicipitaceae</taxon>
        <taxon>Metarhizium</taxon>
    </lineage>
</organism>
<feature type="transmembrane region" description="Helical" evidence="1">
    <location>
        <begin position="102"/>
        <end position="120"/>
    </location>
</feature>
<evidence type="ECO:0000313" key="2">
    <source>
        <dbReference type="EMBL" id="TWU72001.1"/>
    </source>
</evidence>
<feature type="transmembrane region" description="Helical" evidence="1">
    <location>
        <begin position="77"/>
        <end position="96"/>
    </location>
</feature>
<keyword evidence="1" id="KW-0472">Membrane</keyword>
<sequence length="219" mass="24321">MSSCGVIQKLLLVFELCFSITAVFYFCRGLPEQADDEKLLYSVGCNADMHSGLCFVSDPEALDTVIRMNQRAGEANFGLAILSLAIIFVRLMSWQLDYGPRYANLLYDLLMSGLWCFNLARQLTSTGLVGCRYEHVGLIKELGICRMNIICVSMAMIAIVLYSGRVLVDAGSLLGDSPSTLSNNNMWEDDEIHHVYHDELQKAQADSFSPVLSFFPAGH</sequence>
<gene>
    <name evidence="2" type="ORF">ED733_003463</name>
</gene>
<proteinExistence type="predicted"/>
<reference evidence="3" key="1">
    <citation type="submission" date="2018-12" db="EMBL/GenBank/DDBJ databases">
        <title>The complete genome of Metarhizium rileyi, a key fungal pathogen of Lepidoptera.</title>
        <authorList>
            <person name="Binneck E."/>
            <person name="Lastra C.C.L."/>
            <person name="Sosa-Gomez D.R."/>
        </authorList>
    </citation>
    <scope>NUCLEOTIDE SEQUENCE [LARGE SCALE GENOMIC DNA]</scope>
    <source>
        <strain evidence="3">Cep018-CH2</strain>
    </source>
</reference>
<dbReference type="Proteomes" id="UP000317257">
    <property type="component" value="Unassembled WGS sequence"/>
</dbReference>
<accession>A0A5C6G6T4</accession>
<comment type="caution">
    <text evidence="2">The sequence shown here is derived from an EMBL/GenBank/DDBJ whole genome shotgun (WGS) entry which is preliminary data.</text>
</comment>
<keyword evidence="1" id="KW-0812">Transmembrane</keyword>